<gene>
    <name evidence="2" type="ORF">GCM10010517_72250</name>
</gene>
<evidence type="ECO:0000313" key="2">
    <source>
        <dbReference type="EMBL" id="GAA2906039.1"/>
    </source>
</evidence>
<dbReference type="EMBL" id="BAAAVI010000084">
    <property type="protein sequence ID" value="GAA2906039.1"/>
    <property type="molecule type" value="Genomic_DNA"/>
</dbReference>
<evidence type="ECO:0000256" key="1">
    <source>
        <dbReference type="SAM" id="MobiDB-lite"/>
    </source>
</evidence>
<organism evidence="2 3">
    <name type="scientific">Streptosporangium fragile</name>
    <dbReference type="NCBI Taxonomy" id="46186"/>
    <lineage>
        <taxon>Bacteria</taxon>
        <taxon>Bacillati</taxon>
        <taxon>Actinomycetota</taxon>
        <taxon>Actinomycetes</taxon>
        <taxon>Streptosporangiales</taxon>
        <taxon>Streptosporangiaceae</taxon>
        <taxon>Streptosporangium</taxon>
    </lineage>
</organism>
<evidence type="ECO:0008006" key="4">
    <source>
        <dbReference type="Google" id="ProtNLM"/>
    </source>
</evidence>
<comment type="caution">
    <text evidence="2">The sequence shown here is derived from an EMBL/GenBank/DDBJ whole genome shotgun (WGS) entry which is preliminary data.</text>
</comment>
<accession>A0ABP6IR28</accession>
<proteinExistence type="predicted"/>
<name>A0ABP6IR28_9ACTN</name>
<dbReference type="RefSeq" id="WP_344980918.1">
    <property type="nucleotide sequence ID" value="NZ_BAAAVI010000084.1"/>
</dbReference>
<dbReference type="Proteomes" id="UP001500831">
    <property type="component" value="Unassembled WGS sequence"/>
</dbReference>
<evidence type="ECO:0000313" key="3">
    <source>
        <dbReference type="Proteomes" id="UP001500831"/>
    </source>
</evidence>
<feature type="compositionally biased region" description="Low complexity" evidence="1">
    <location>
        <begin position="128"/>
        <end position="137"/>
    </location>
</feature>
<keyword evidence="3" id="KW-1185">Reference proteome</keyword>
<reference evidence="3" key="1">
    <citation type="journal article" date="2019" name="Int. J. Syst. Evol. Microbiol.">
        <title>The Global Catalogue of Microorganisms (GCM) 10K type strain sequencing project: providing services to taxonomists for standard genome sequencing and annotation.</title>
        <authorList>
            <consortium name="The Broad Institute Genomics Platform"/>
            <consortium name="The Broad Institute Genome Sequencing Center for Infectious Disease"/>
            <person name="Wu L."/>
            <person name="Ma J."/>
        </authorList>
    </citation>
    <scope>NUCLEOTIDE SEQUENCE [LARGE SCALE GENOMIC DNA]</scope>
    <source>
        <strain evidence="3">JCM 6242</strain>
    </source>
</reference>
<feature type="region of interest" description="Disordered" evidence="1">
    <location>
        <begin position="122"/>
        <end position="160"/>
    </location>
</feature>
<sequence length="160" mass="17437">MPIAAEVKKLADSKPFYAVAGAGDFAVEKLRELPEQIQKLQLPEQIQKLQSRRGELGEAARELPVRARELAGKAEGYAREFPEKARDYADLVAVRAVELYEEFATRGRRVVSKASGEAALELEEVSEAAEPAIAAEPAPKKTTRSPRTPKAAPKDDAPEA</sequence>
<protein>
    <recommendedName>
        <fullName evidence="4">Heparin-binding hemagglutinin</fullName>
    </recommendedName>
</protein>